<comment type="caution">
    <text evidence="9">The sequence shown here is derived from an EMBL/GenBank/DDBJ whole genome shotgun (WGS) entry which is preliminary data.</text>
</comment>
<feature type="binding site" evidence="7">
    <location>
        <position position="49"/>
    </location>
    <ligand>
        <name>ATP</name>
        <dbReference type="ChEBI" id="CHEBI:30616"/>
    </ligand>
</feature>
<dbReference type="Gene3D" id="1.10.510.10">
    <property type="entry name" value="Transferase(Phosphotransferase) domain 1"/>
    <property type="match status" value="1"/>
</dbReference>
<dbReference type="InterPro" id="IPR008271">
    <property type="entry name" value="Ser/Thr_kinase_AS"/>
</dbReference>
<keyword evidence="2 9" id="KW-0723">Serine/threonine-protein kinase</keyword>
<dbReference type="EMBL" id="JACCAC010000001">
    <property type="protein sequence ID" value="NYG53866.1"/>
    <property type="molecule type" value="Genomic_DNA"/>
</dbReference>
<keyword evidence="4 7" id="KW-0547">Nucleotide-binding</keyword>
<evidence type="ECO:0000256" key="2">
    <source>
        <dbReference type="ARBA" id="ARBA00022527"/>
    </source>
</evidence>
<accession>A0A7Y9RRG1</accession>
<dbReference type="EC" id="2.7.11.1" evidence="1"/>
<dbReference type="InterPro" id="IPR011009">
    <property type="entry name" value="Kinase-like_dom_sf"/>
</dbReference>
<gene>
    <name evidence="9" type="ORF">BJ989_000170</name>
</gene>
<dbReference type="PANTHER" id="PTHR43289:SF6">
    <property type="entry name" value="SERINE_THREONINE-PROTEIN KINASE NEKL-3"/>
    <property type="match status" value="1"/>
</dbReference>
<dbReference type="AlphaFoldDB" id="A0A7Y9RRG1"/>
<evidence type="ECO:0000259" key="8">
    <source>
        <dbReference type="PROSITE" id="PS50011"/>
    </source>
</evidence>
<dbReference type="PANTHER" id="PTHR43289">
    <property type="entry name" value="MITOGEN-ACTIVATED PROTEIN KINASE KINASE KINASE 20-RELATED"/>
    <property type="match status" value="1"/>
</dbReference>
<dbReference type="SUPFAM" id="SSF56112">
    <property type="entry name" value="Protein kinase-like (PK-like)"/>
    <property type="match status" value="1"/>
</dbReference>
<dbReference type="Pfam" id="PF00069">
    <property type="entry name" value="Pkinase"/>
    <property type="match status" value="1"/>
</dbReference>
<keyword evidence="5 9" id="KW-0418">Kinase</keyword>
<dbReference type="InterPro" id="IPR000719">
    <property type="entry name" value="Prot_kinase_dom"/>
</dbReference>
<dbReference type="SMART" id="SM00220">
    <property type="entry name" value="S_TKc"/>
    <property type="match status" value="1"/>
</dbReference>
<reference evidence="9 10" key="1">
    <citation type="submission" date="2020-07" db="EMBL/GenBank/DDBJ databases">
        <title>Sequencing the genomes of 1000 actinobacteria strains.</title>
        <authorList>
            <person name="Klenk H.-P."/>
        </authorList>
    </citation>
    <scope>NUCLEOTIDE SEQUENCE [LARGE SCALE GENOMIC DNA]</scope>
    <source>
        <strain evidence="9 10">DSM 24552</strain>
    </source>
</reference>
<dbReference type="GO" id="GO:0004674">
    <property type="term" value="F:protein serine/threonine kinase activity"/>
    <property type="evidence" value="ECO:0007669"/>
    <property type="project" value="UniProtKB-KW"/>
</dbReference>
<keyword evidence="3" id="KW-0808">Transferase</keyword>
<dbReference type="Proteomes" id="UP000544110">
    <property type="component" value="Unassembled WGS sequence"/>
</dbReference>
<evidence type="ECO:0000256" key="4">
    <source>
        <dbReference type="ARBA" id="ARBA00022741"/>
    </source>
</evidence>
<evidence type="ECO:0000313" key="10">
    <source>
        <dbReference type="Proteomes" id="UP000544110"/>
    </source>
</evidence>
<keyword evidence="10" id="KW-1185">Reference proteome</keyword>
<evidence type="ECO:0000256" key="7">
    <source>
        <dbReference type="PROSITE-ProRule" id="PRU10141"/>
    </source>
</evidence>
<evidence type="ECO:0000256" key="1">
    <source>
        <dbReference type="ARBA" id="ARBA00012513"/>
    </source>
</evidence>
<keyword evidence="6 7" id="KW-0067">ATP-binding</keyword>
<evidence type="ECO:0000256" key="3">
    <source>
        <dbReference type="ARBA" id="ARBA00022679"/>
    </source>
</evidence>
<feature type="domain" description="Protein kinase" evidence="8">
    <location>
        <begin position="20"/>
        <end position="280"/>
    </location>
</feature>
<dbReference type="RefSeq" id="WP_179516609.1">
    <property type="nucleotide sequence ID" value="NZ_JACCAC010000001.1"/>
</dbReference>
<dbReference type="InterPro" id="IPR017441">
    <property type="entry name" value="Protein_kinase_ATP_BS"/>
</dbReference>
<dbReference type="PROSITE" id="PS50011">
    <property type="entry name" value="PROTEIN_KINASE_DOM"/>
    <property type="match status" value="1"/>
</dbReference>
<dbReference type="Gene3D" id="3.30.200.20">
    <property type="entry name" value="Phosphorylase Kinase, domain 1"/>
    <property type="match status" value="1"/>
</dbReference>
<proteinExistence type="predicted"/>
<dbReference type="PROSITE" id="PS00107">
    <property type="entry name" value="PROTEIN_KINASE_ATP"/>
    <property type="match status" value="1"/>
</dbReference>
<dbReference type="PROSITE" id="PS00108">
    <property type="entry name" value="PROTEIN_KINASE_ST"/>
    <property type="match status" value="1"/>
</dbReference>
<organism evidence="9 10">
    <name type="scientific">Nocardioides perillae</name>
    <dbReference type="NCBI Taxonomy" id="1119534"/>
    <lineage>
        <taxon>Bacteria</taxon>
        <taxon>Bacillati</taxon>
        <taxon>Actinomycetota</taxon>
        <taxon>Actinomycetes</taxon>
        <taxon>Propionibacteriales</taxon>
        <taxon>Nocardioidaceae</taxon>
        <taxon>Nocardioides</taxon>
    </lineage>
</organism>
<protein>
    <recommendedName>
        <fullName evidence="1">non-specific serine/threonine protein kinase</fullName>
        <ecNumber evidence="1">2.7.11.1</ecNumber>
    </recommendedName>
</protein>
<dbReference type="CDD" id="cd14014">
    <property type="entry name" value="STKc_PknB_like"/>
    <property type="match status" value="1"/>
</dbReference>
<sequence length="281" mass="29489">MTEVVHAPASPPGDLVGGRYELLELVGTGAMGAVFVAHDARDDRVVALKRLHTRDPGDEVARARFRTEAACLASLDHPGLPRIHDYGEQEDGPAVHPYLVMQLVLGDPLDELLADGEPLPQAVAAGVLAGLAEALAVVHAHGIVHRDLKPGNVVVRPDGTPVLLDFGIASPDGAEPLTATGEILGTLDYISPEQVTGRRATTASDVYSLGVVAHACLTGDRPFRRETPLASALAHVHEPVPALPADVDARLRELVTAMLDKDPDARPDAAEVARLARAATG</sequence>
<dbReference type="GO" id="GO:0005524">
    <property type="term" value="F:ATP binding"/>
    <property type="evidence" value="ECO:0007669"/>
    <property type="project" value="UniProtKB-UniRule"/>
</dbReference>
<name>A0A7Y9RRG1_9ACTN</name>
<evidence type="ECO:0000256" key="6">
    <source>
        <dbReference type="ARBA" id="ARBA00022840"/>
    </source>
</evidence>
<evidence type="ECO:0000256" key="5">
    <source>
        <dbReference type="ARBA" id="ARBA00022777"/>
    </source>
</evidence>
<evidence type="ECO:0000313" key="9">
    <source>
        <dbReference type="EMBL" id="NYG53866.1"/>
    </source>
</evidence>